<gene>
    <name evidence="2" type="ORF">OUY22_25910</name>
</gene>
<evidence type="ECO:0000313" key="3">
    <source>
        <dbReference type="Proteomes" id="UP001144036"/>
    </source>
</evidence>
<dbReference type="Proteomes" id="UP001144036">
    <property type="component" value="Unassembled WGS sequence"/>
</dbReference>
<keyword evidence="3" id="KW-1185">Reference proteome</keyword>
<reference evidence="2" key="1">
    <citation type="submission" date="2022-11" db="EMBL/GenBank/DDBJ databases">
        <title>Nonomuraea corallina sp. nov., a new species of the genus Nonomuraea isolated from sea side sediment in Thai sea.</title>
        <authorList>
            <person name="Ngamcharungchit C."/>
            <person name="Matsumoto A."/>
            <person name="Suriyachadkun C."/>
            <person name="Panbangred W."/>
            <person name="Inahashi Y."/>
            <person name="Intra B."/>
        </authorList>
    </citation>
    <scope>NUCLEOTIDE SEQUENCE</scope>
    <source>
        <strain evidence="2">MCN248</strain>
    </source>
</reference>
<protein>
    <submittedName>
        <fullName evidence="2">Uncharacterized protein</fullName>
    </submittedName>
</protein>
<dbReference type="EMBL" id="JAPNNL010000126">
    <property type="protein sequence ID" value="MDA0636859.1"/>
    <property type="molecule type" value="Genomic_DNA"/>
</dbReference>
<feature type="compositionally biased region" description="Basic and acidic residues" evidence="1">
    <location>
        <begin position="48"/>
        <end position="58"/>
    </location>
</feature>
<dbReference type="RefSeq" id="WP_270157758.1">
    <property type="nucleotide sequence ID" value="NZ_JAPNNL010000126.1"/>
</dbReference>
<comment type="caution">
    <text evidence="2">The sequence shown here is derived from an EMBL/GenBank/DDBJ whole genome shotgun (WGS) entry which is preliminary data.</text>
</comment>
<sequence>MSEQPYEIGKDLGDDPQLSWAAMYEDVFPQRHLIAEIDDEIPRGISRWVREEDPRESDTFIDPLDDPPNVDFEG</sequence>
<name>A0ABT4SI99_9ACTN</name>
<evidence type="ECO:0000256" key="1">
    <source>
        <dbReference type="SAM" id="MobiDB-lite"/>
    </source>
</evidence>
<feature type="region of interest" description="Disordered" evidence="1">
    <location>
        <begin position="48"/>
        <end position="74"/>
    </location>
</feature>
<proteinExistence type="predicted"/>
<accession>A0ABT4SI99</accession>
<evidence type="ECO:0000313" key="2">
    <source>
        <dbReference type="EMBL" id="MDA0636859.1"/>
    </source>
</evidence>
<organism evidence="2 3">
    <name type="scientific">Nonomuraea corallina</name>
    <dbReference type="NCBI Taxonomy" id="2989783"/>
    <lineage>
        <taxon>Bacteria</taxon>
        <taxon>Bacillati</taxon>
        <taxon>Actinomycetota</taxon>
        <taxon>Actinomycetes</taxon>
        <taxon>Streptosporangiales</taxon>
        <taxon>Streptosporangiaceae</taxon>
        <taxon>Nonomuraea</taxon>
    </lineage>
</organism>